<sequence>YISEIFGGIVPSIKNSLAWQRELQAAQRHVLAAEGERALSCVFSHLNYAPQRYESEAEPHRLFVALLPAIALLLAYKASDVRQESKVRAQAARLLESLGPRMAIAAGLAADWGSEVRTLIGTFDKERHDPAKTWDEIRRFQS</sequence>
<dbReference type="AlphaFoldDB" id="A0A812N1F8"/>
<accession>A0A812N1F8</accession>
<name>A0A812N1F8_SYMPI</name>
<keyword evidence="2" id="KW-1185">Reference proteome</keyword>
<reference evidence="1" key="1">
    <citation type="submission" date="2021-02" db="EMBL/GenBank/DDBJ databases">
        <authorList>
            <person name="Dougan E. K."/>
            <person name="Rhodes N."/>
            <person name="Thang M."/>
            <person name="Chan C."/>
        </authorList>
    </citation>
    <scope>NUCLEOTIDE SEQUENCE</scope>
</reference>
<gene>
    <name evidence="1" type="ORF">SPIL2461_LOCUS6699</name>
</gene>
<evidence type="ECO:0000313" key="2">
    <source>
        <dbReference type="Proteomes" id="UP000649617"/>
    </source>
</evidence>
<evidence type="ECO:0000313" key="1">
    <source>
        <dbReference type="EMBL" id="CAE7297219.1"/>
    </source>
</evidence>
<feature type="non-terminal residue" evidence="1">
    <location>
        <position position="142"/>
    </location>
</feature>
<dbReference type="Proteomes" id="UP000649617">
    <property type="component" value="Unassembled WGS sequence"/>
</dbReference>
<dbReference type="EMBL" id="CAJNIZ010010237">
    <property type="protein sequence ID" value="CAE7297219.1"/>
    <property type="molecule type" value="Genomic_DNA"/>
</dbReference>
<feature type="non-terminal residue" evidence="1">
    <location>
        <position position="1"/>
    </location>
</feature>
<comment type="caution">
    <text evidence="1">The sequence shown here is derived from an EMBL/GenBank/DDBJ whole genome shotgun (WGS) entry which is preliminary data.</text>
</comment>
<proteinExistence type="predicted"/>
<organism evidence="1 2">
    <name type="scientific">Symbiodinium pilosum</name>
    <name type="common">Dinoflagellate</name>
    <dbReference type="NCBI Taxonomy" id="2952"/>
    <lineage>
        <taxon>Eukaryota</taxon>
        <taxon>Sar</taxon>
        <taxon>Alveolata</taxon>
        <taxon>Dinophyceae</taxon>
        <taxon>Suessiales</taxon>
        <taxon>Symbiodiniaceae</taxon>
        <taxon>Symbiodinium</taxon>
    </lineage>
</organism>
<protein>
    <submittedName>
        <fullName evidence="1">Uncharacterized protein</fullName>
    </submittedName>
</protein>